<dbReference type="Gene3D" id="1.10.10.10">
    <property type="entry name" value="Winged helix-like DNA-binding domain superfamily/Winged helix DNA-binding domain"/>
    <property type="match status" value="1"/>
</dbReference>
<dbReference type="InterPro" id="IPR036390">
    <property type="entry name" value="WH_DNA-bd_sf"/>
</dbReference>
<dbReference type="Pfam" id="PF07729">
    <property type="entry name" value="FCD"/>
    <property type="match status" value="1"/>
</dbReference>
<dbReference type="Gene3D" id="1.20.120.530">
    <property type="entry name" value="GntR ligand-binding domain-like"/>
    <property type="match status" value="1"/>
</dbReference>
<protein>
    <submittedName>
        <fullName evidence="5">DNA-binding GntR family transcriptional regulator</fullName>
    </submittedName>
</protein>
<reference evidence="5 6" key="1">
    <citation type="submission" date="2021-03" db="EMBL/GenBank/DDBJ databases">
        <title>Sequencing the genomes of 1000 actinobacteria strains.</title>
        <authorList>
            <person name="Klenk H.-P."/>
        </authorList>
    </citation>
    <scope>NUCLEOTIDE SEQUENCE [LARGE SCALE GENOMIC DNA]</scope>
    <source>
        <strain evidence="5 6">DSM 46670</strain>
    </source>
</reference>
<keyword evidence="3" id="KW-0804">Transcription</keyword>
<keyword evidence="6" id="KW-1185">Reference proteome</keyword>
<evidence type="ECO:0000256" key="1">
    <source>
        <dbReference type="ARBA" id="ARBA00023015"/>
    </source>
</evidence>
<evidence type="ECO:0000313" key="5">
    <source>
        <dbReference type="EMBL" id="MBP2329211.1"/>
    </source>
</evidence>
<comment type="caution">
    <text evidence="5">The sequence shown here is derived from an EMBL/GenBank/DDBJ whole genome shotgun (WGS) entry which is preliminary data.</text>
</comment>
<dbReference type="SUPFAM" id="SSF48008">
    <property type="entry name" value="GntR ligand-binding domain-like"/>
    <property type="match status" value="1"/>
</dbReference>
<gene>
    <name evidence="5" type="ORF">JOF56_009596</name>
</gene>
<evidence type="ECO:0000256" key="3">
    <source>
        <dbReference type="ARBA" id="ARBA00023163"/>
    </source>
</evidence>
<keyword evidence="2 5" id="KW-0238">DNA-binding</keyword>
<dbReference type="InterPro" id="IPR000524">
    <property type="entry name" value="Tscrpt_reg_HTH_GntR"/>
</dbReference>
<dbReference type="PROSITE" id="PS50949">
    <property type="entry name" value="HTH_GNTR"/>
    <property type="match status" value="1"/>
</dbReference>
<dbReference type="InterPro" id="IPR008920">
    <property type="entry name" value="TF_FadR/GntR_C"/>
</dbReference>
<evidence type="ECO:0000313" key="6">
    <source>
        <dbReference type="Proteomes" id="UP001519332"/>
    </source>
</evidence>
<evidence type="ECO:0000259" key="4">
    <source>
        <dbReference type="PROSITE" id="PS50949"/>
    </source>
</evidence>
<dbReference type="InterPro" id="IPR036388">
    <property type="entry name" value="WH-like_DNA-bd_sf"/>
</dbReference>
<sequence length="473" mass="52033">MTRQTAAKWTARYQAGGIARLSHPAQHRQTMEETRKAILTAPLWMPITKWSSRSIADALGVSQSYVARTWDPMRSTTDLTNELAAEIQGSRPGLVGLLVTPDYAVIVFQLARNAESSQPAHAGPGLRRSLRTILAADLIRDQITETADVNTFWATVKSTVEADTAIMAVASKTAPLPTEVALGRACRNADDWQSLFSLFVNWAAFLPPHSLQELETELRKWARAPRREFAWVVPSTTDPNGVRGPTRSAIRHHGPERALADQIIVTIRQGVADGLLAGGDRITDRYLAGRLRTTRGQVRTAMRLLERDGLFTVTTGHAAVVPVPTTNDVIETYAARRALGAMVIRAAVRWSPEARQSVIRSLDELKNYASIGDVYRTGAADIDFQNTLAEASGLVRIAPMLQILADHLRMFIAVMGLDYAYPIDDIVRDDQRIFAAIDAGDGEAAVELWRIKMNDAVAYMLAQLPSGKQRHQG</sequence>
<feature type="domain" description="HTH gntR-type" evidence="4">
    <location>
        <begin position="257"/>
        <end position="324"/>
    </location>
</feature>
<dbReference type="PANTHER" id="PTHR43537:SF49">
    <property type="entry name" value="TRANSCRIPTIONAL REGULATORY PROTEIN"/>
    <property type="match status" value="1"/>
</dbReference>
<evidence type="ECO:0000256" key="2">
    <source>
        <dbReference type="ARBA" id="ARBA00023125"/>
    </source>
</evidence>
<dbReference type="GO" id="GO:0003677">
    <property type="term" value="F:DNA binding"/>
    <property type="evidence" value="ECO:0007669"/>
    <property type="project" value="UniProtKB-KW"/>
</dbReference>
<name>A0ABS4TXV3_9PSEU</name>
<dbReference type="PANTHER" id="PTHR43537">
    <property type="entry name" value="TRANSCRIPTIONAL REGULATOR, GNTR FAMILY"/>
    <property type="match status" value="1"/>
</dbReference>
<dbReference type="Proteomes" id="UP001519332">
    <property type="component" value="Unassembled WGS sequence"/>
</dbReference>
<dbReference type="SMART" id="SM00895">
    <property type="entry name" value="FCD"/>
    <property type="match status" value="1"/>
</dbReference>
<dbReference type="InterPro" id="IPR011711">
    <property type="entry name" value="GntR_C"/>
</dbReference>
<accession>A0ABS4TXV3</accession>
<keyword evidence="1" id="KW-0805">Transcription regulation</keyword>
<dbReference type="EMBL" id="JAGINW010000001">
    <property type="protein sequence ID" value="MBP2329211.1"/>
    <property type="molecule type" value="Genomic_DNA"/>
</dbReference>
<proteinExistence type="predicted"/>
<organism evidence="5 6">
    <name type="scientific">Kibdelosporangium banguiense</name>
    <dbReference type="NCBI Taxonomy" id="1365924"/>
    <lineage>
        <taxon>Bacteria</taxon>
        <taxon>Bacillati</taxon>
        <taxon>Actinomycetota</taxon>
        <taxon>Actinomycetes</taxon>
        <taxon>Pseudonocardiales</taxon>
        <taxon>Pseudonocardiaceae</taxon>
        <taxon>Kibdelosporangium</taxon>
    </lineage>
</organism>
<dbReference type="SUPFAM" id="SSF46785">
    <property type="entry name" value="Winged helix' DNA-binding domain"/>
    <property type="match status" value="1"/>
</dbReference>